<dbReference type="GeneTree" id="ENSGT00940000161288"/>
<evidence type="ECO:0000259" key="4">
    <source>
        <dbReference type="PROSITE" id="PS01031"/>
    </source>
</evidence>
<evidence type="ECO:0000256" key="1">
    <source>
        <dbReference type="PROSITE-ProRule" id="PRU00285"/>
    </source>
</evidence>
<dbReference type="InParanoid" id="H9GBF9"/>
<dbReference type="GO" id="GO:0005737">
    <property type="term" value="C:cytoplasm"/>
    <property type="evidence" value="ECO:0000318"/>
    <property type="project" value="GO_Central"/>
</dbReference>
<evidence type="ECO:0000313" key="5">
    <source>
        <dbReference type="Ensembl" id="ENSACAP00000006313.3"/>
    </source>
</evidence>
<organism evidence="5 6">
    <name type="scientific">Anolis carolinensis</name>
    <name type="common">Green anole</name>
    <name type="synonym">American chameleon</name>
    <dbReference type="NCBI Taxonomy" id="28377"/>
    <lineage>
        <taxon>Eukaryota</taxon>
        <taxon>Metazoa</taxon>
        <taxon>Chordata</taxon>
        <taxon>Craniata</taxon>
        <taxon>Vertebrata</taxon>
        <taxon>Euteleostomi</taxon>
        <taxon>Lepidosauria</taxon>
        <taxon>Squamata</taxon>
        <taxon>Bifurcata</taxon>
        <taxon>Unidentata</taxon>
        <taxon>Episquamata</taxon>
        <taxon>Toxicofera</taxon>
        <taxon>Iguania</taxon>
        <taxon>Dactyloidae</taxon>
        <taxon>Anolis</taxon>
    </lineage>
</organism>
<dbReference type="InterPro" id="IPR002068">
    <property type="entry name" value="A-crystallin/Hsp20_dom"/>
</dbReference>
<dbReference type="Bgee" id="ENSACAG00000006470">
    <property type="expression patterns" value="Expressed in heart and 6 other cell types or tissues"/>
</dbReference>
<dbReference type="Gene3D" id="2.60.40.790">
    <property type="match status" value="1"/>
</dbReference>
<dbReference type="InterPro" id="IPR001436">
    <property type="entry name" value="Alpha-crystallin/sHSP_animal"/>
</dbReference>
<dbReference type="GO" id="GO:0042026">
    <property type="term" value="P:protein refolding"/>
    <property type="evidence" value="ECO:0000318"/>
    <property type="project" value="GO_Central"/>
</dbReference>
<protein>
    <submittedName>
        <fullName evidence="5">Heat shock protein family B (small) member 2</fullName>
    </submittedName>
</protein>
<dbReference type="Proteomes" id="UP000001646">
    <property type="component" value="Unplaced"/>
</dbReference>
<dbReference type="PANTHER" id="PTHR45640:SF27">
    <property type="entry name" value="HEAT SHOCK PROTEIN BETA-2"/>
    <property type="match status" value="1"/>
</dbReference>
<dbReference type="HOGENOM" id="CLU_095001_2_0_1"/>
<proteinExistence type="inferred from homology"/>
<dbReference type="GO" id="GO:0009408">
    <property type="term" value="P:response to heat"/>
    <property type="evidence" value="ECO:0000318"/>
    <property type="project" value="GO_Central"/>
</dbReference>
<evidence type="ECO:0000313" key="6">
    <source>
        <dbReference type="Proteomes" id="UP000001646"/>
    </source>
</evidence>
<feature type="domain" description="SHSP" evidence="4">
    <location>
        <begin position="129"/>
        <end position="237"/>
    </location>
</feature>
<dbReference type="GO" id="GO:0043066">
    <property type="term" value="P:negative regulation of apoptotic process"/>
    <property type="evidence" value="ECO:0000318"/>
    <property type="project" value="GO_Central"/>
</dbReference>
<dbReference type="GO" id="GO:0005634">
    <property type="term" value="C:nucleus"/>
    <property type="evidence" value="ECO:0000318"/>
    <property type="project" value="GO_Central"/>
</dbReference>
<dbReference type="Pfam" id="PF00011">
    <property type="entry name" value="HSP20"/>
    <property type="match status" value="1"/>
</dbReference>
<dbReference type="SUPFAM" id="SSF49764">
    <property type="entry name" value="HSP20-like chaperones"/>
    <property type="match status" value="1"/>
</dbReference>
<evidence type="ECO:0000256" key="2">
    <source>
        <dbReference type="RuleBase" id="RU003616"/>
    </source>
</evidence>
<reference evidence="5" key="3">
    <citation type="submission" date="2025-09" db="UniProtKB">
        <authorList>
            <consortium name="Ensembl"/>
        </authorList>
    </citation>
    <scope>IDENTIFICATION</scope>
</reference>
<reference evidence="5" key="1">
    <citation type="submission" date="2009-12" db="EMBL/GenBank/DDBJ databases">
        <title>The Genome Sequence of Anolis carolinensis (Green Anole Lizard).</title>
        <authorList>
            <consortium name="The Genome Sequencing Platform"/>
            <person name="Di Palma F."/>
            <person name="Alfoldi J."/>
            <person name="Heiman D."/>
            <person name="Young S."/>
            <person name="Grabherr M."/>
            <person name="Johnson J."/>
            <person name="Lander E.S."/>
            <person name="Lindblad-Toh K."/>
        </authorList>
    </citation>
    <scope>NUCLEOTIDE SEQUENCE [LARGE SCALE GENOMIC DNA]</scope>
    <source>
        <strain evidence="5">JBL SC #1</strain>
    </source>
</reference>
<dbReference type="PROSITE" id="PS01031">
    <property type="entry name" value="SHSP"/>
    <property type="match status" value="1"/>
</dbReference>
<name>H9GBF9_ANOCA</name>
<evidence type="ECO:0000256" key="3">
    <source>
        <dbReference type="SAM" id="MobiDB-lite"/>
    </source>
</evidence>
<dbReference type="GO" id="GO:0007525">
    <property type="term" value="P:somatic muscle development"/>
    <property type="evidence" value="ECO:0007669"/>
    <property type="project" value="Ensembl"/>
</dbReference>
<accession>H9GBF9</accession>
<reference evidence="5" key="2">
    <citation type="submission" date="2025-08" db="UniProtKB">
        <authorList>
            <consortium name="Ensembl"/>
        </authorList>
    </citation>
    <scope>IDENTIFICATION</scope>
</reference>
<feature type="region of interest" description="Disordered" evidence="3">
    <location>
        <begin position="232"/>
        <end position="256"/>
    </location>
</feature>
<dbReference type="Ensembl" id="ENSACAT00000006453.4">
    <property type="protein sequence ID" value="ENSACAP00000006313.3"/>
    <property type="gene ID" value="ENSACAG00000006470.4"/>
</dbReference>
<dbReference type="AlphaFoldDB" id="H9GBF9"/>
<dbReference type="STRING" id="28377.ENSACAP00000006313"/>
<gene>
    <name evidence="5" type="primary">HSPB2</name>
</gene>
<dbReference type="PRINTS" id="PR00299">
    <property type="entry name" value="ACRYSTALLIN"/>
</dbReference>
<sequence length="256" mass="29025">MERCLLGGMLIRHWGRPACGLGVPRPDGLFRSLFYHVFLLLLPEESSPTKTLKSGRSLWTVEAKTRSSRGPFLLEKTMSDRTVPHAHPMSTEYEFANPSKIYDQNFAEGISAGDILAPTLYHGYYIRPRINKQLDRGISEVSLNDHKFQVFLDVCHFTPDEVAVRTVDNLLEVTAQHPQKADRHGFVSREFSRTYILPLDVNPLMVKATLSHDGILCIEALRTGKEVKARVNEVKITQQEPPPEKKGSTEEEEKQD</sequence>
<dbReference type="InterPro" id="IPR008978">
    <property type="entry name" value="HSP20-like_chaperone"/>
</dbReference>
<dbReference type="PANTHER" id="PTHR45640">
    <property type="entry name" value="HEAT SHOCK PROTEIN HSP-12.2-RELATED"/>
    <property type="match status" value="1"/>
</dbReference>
<comment type="similarity">
    <text evidence="1 2">Belongs to the small heat shock protein (HSP20) family.</text>
</comment>
<dbReference type="GO" id="GO:0051082">
    <property type="term" value="F:unfolded protein binding"/>
    <property type="evidence" value="ECO:0000318"/>
    <property type="project" value="GO_Central"/>
</dbReference>
<dbReference type="eggNOG" id="KOG3591">
    <property type="taxonomic scope" value="Eukaryota"/>
</dbReference>
<keyword evidence="6" id="KW-1185">Reference proteome</keyword>